<evidence type="ECO:0000313" key="1">
    <source>
        <dbReference type="EMBL" id="MBD2595271.1"/>
    </source>
</evidence>
<comment type="caution">
    <text evidence="1">The sequence shown here is derived from an EMBL/GenBank/DDBJ whole genome shotgun (WGS) entry which is preliminary data.</text>
</comment>
<gene>
    <name evidence="1" type="ORF">H6G74_13160</name>
</gene>
<organism evidence="1 2">
    <name type="scientific">Nostoc spongiaeforme FACHB-130</name>
    <dbReference type="NCBI Taxonomy" id="1357510"/>
    <lineage>
        <taxon>Bacteria</taxon>
        <taxon>Bacillati</taxon>
        <taxon>Cyanobacteriota</taxon>
        <taxon>Cyanophyceae</taxon>
        <taxon>Nostocales</taxon>
        <taxon>Nostocaceae</taxon>
        <taxon>Nostoc</taxon>
    </lineage>
</organism>
<protein>
    <recommendedName>
        <fullName evidence="3">PIN domain-containing protein</fullName>
    </recommendedName>
</protein>
<dbReference type="EMBL" id="JACJTB010000014">
    <property type="protein sequence ID" value="MBD2595271.1"/>
    <property type="molecule type" value="Genomic_DNA"/>
</dbReference>
<sequence>MKLLLDTHVLIWYRYVKSLLDKSDEKLENWRNISEWLDDAGYKNQSINVPGLDLSPDKAVVNVTNINIENNQIVFLISMKIPTFQDLSSLADELNNLDNYQGN</sequence>
<dbReference type="Proteomes" id="UP000603457">
    <property type="component" value="Unassembled WGS sequence"/>
</dbReference>
<evidence type="ECO:0008006" key="3">
    <source>
        <dbReference type="Google" id="ProtNLM"/>
    </source>
</evidence>
<proteinExistence type="predicted"/>
<reference evidence="1 2" key="1">
    <citation type="journal article" date="2020" name="ISME J.">
        <title>Comparative genomics reveals insights into cyanobacterial evolution and habitat adaptation.</title>
        <authorList>
            <person name="Chen M.Y."/>
            <person name="Teng W.K."/>
            <person name="Zhao L."/>
            <person name="Hu C.X."/>
            <person name="Zhou Y.K."/>
            <person name="Han B.P."/>
            <person name="Song L.R."/>
            <person name="Shu W.S."/>
        </authorList>
    </citation>
    <scope>NUCLEOTIDE SEQUENCE [LARGE SCALE GENOMIC DNA]</scope>
    <source>
        <strain evidence="1 2">FACHB-130</strain>
    </source>
</reference>
<name>A0ABR8FX45_9NOSO</name>
<evidence type="ECO:0000313" key="2">
    <source>
        <dbReference type="Proteomes" id="UP000603457"/>
    </source>
</evidence>
<dbReference type="RefSeq" id="WP_190968081.1">
    <property type="nucleotide sequence ID" value="NZ_JACJTB010000014.1"/>
</dbReference>
<keyword evidence="2" id="KW-1185">Reference proteome</keyword>
<accession>A0ABR8FX45</accession>